<reference evidence="2 3" key="1">
    <citation type="submission" date="2021-06" db="EMBL/GenBank/DDBJ databases">
        <authorList>
            <person name="Sun Q."/>
            <person name="Li D."/>
        </authorList>
    </citation>
    <scope>NUCLEOTIDE SEQUENCE [LARGE SCALE GENOMIC DNA]</scope>
    <source>
        <strain evidence="2 3">MSJ-6</strain>
    </source>
</reference>
<dbReference type="Pfam" id="PF01726">
    <property type="entry name" value="LexA_DNA_bind"/>
    <property type="match status" value="1"/>
</dbReference>
<dbReference type="InterPro" id="IPR006199">
    <property type="entry name" value="LexA_DNA-bd_dom"/>
</dbReference>
<proteinExistence type="predicted"/>
<evidence type="ECO:0000259" key="1">
    <source>
        <dbReference type="Pfam" id="PF01726"/>
    </source>
</evidence>
<feature type="domain" description="LexA repressor DNA-binding" evidence="1">
    <location>
        <begin position="10"/>
        <end position="33"/>
    </location>
</feature>
<accession>A0ABS6FJ87</accession>
<evidence type="ECO:0000313" key="3">
    <source>
        <dbReference type="Proteomes" id="UP000743001"/>
    </source>
</evidence>
<dbReference type="Proteomes" id="UP000743001">
    <property type="component" value="Unassembled WGS sequence"/>
</dbReference>
<dbReference type="EMBL" id="JAHLQJ010000001">
    <property type="protein sequence ID" value="MBU5670236.1"/>
    <property type="molecule type" value="Genomic_DNA"/>
</dbReference>
<sequence length="40" mass="4683">MNPAPRRSTDFIKSFVGRKGYPPTVREIAEHMHYQCILHV</sequence>
<gene>
    <name evidence="2" type="ORF">KQJ23_00190</name>
</gene>
<organism evidence="2 3">
    <name type="scientific">Paenibacillus brevis</name>
    <dbReference type="NCBI Taxonomy" id="2841508"/>
    <lineage>
        <taxon>Bacteria</taxon>
        <taxon>Bacillati</taxon>
        <taxon>Bacillota</taxon>
        <taxon>Bacilli</taxon>
        <taxon>Bacillales</taxon>
        <taxon>Paenibacillaceae</taxon>
        <taxon>Paenibacillus</taxon>
    </lineage>
</organism>
<protein>
    <recommendedName>
        <fullName evidence="1">LexA repressor DNA-binding domain-containing protein</fullName>
    </recommendedName>
</protein>
<evidence type="ECO:0000313" key="2">
    <source>
        <dbReference type="EMBL" id="MBU5670236.1"/>
    </source>
</evidence>
<comment type="caution">
    <text evidence="2">The sequence shown here is derived from an EMBL/GenBank/DDBJ whole genome shotgun (WGS) entry which is preliminary data.</text>
</comment>
<dbReference type="RefSeq" id="WP_216477031.1">
    <property type="nucleotide sequence ID" value="NZ_JAHLQJ010000001.1"/>
</dbReference>
<name>A0ABS6FJ87_9BACL</name>
<keyword evidence="3" id="KW-1185">Reference proteome</keyword>